<evidence type="ECO:0000313" key="3">
    <source>
        <dbReference type="Proteomes" id="UP000821837"/>
    </source>
</evidence>
<dbReference type="PANTHER" id="PTHR12243:SF69">
    <property type="entry name" value="SI:CH73-59F11.3"/>
    <property type="match status" value="1"/>
</dbReference>
<dbReference type="GO" id="GO:0005634">
    <property type="term" value="C:nucleus"/>
    <property type="evidence" value="ECO:0007669"/>
    <property type="project" value="TreeGrafter"/>
</dbReference>
<dbReference type="GO" id="GO:0005667">
    <property type="term" value="C:transcription regulator complex"/>
    <property type="evidence" value="ECO:0007669"/>
    <property type="project" value="TreeGrafter"/>
</dbReference>
<name>A0A9D4T0Q0_RHISA</name>
<keyword evidence="3" id="KW-1185">Reference proteome</keyword>
<feature type="domain" description="MADF" evidence="1">
    <location>
        <begin position="12"/>
        <end position="109"/>
    </location>
</feature>
<dbReference type="Proteomes" id="UP000821837">
    <property type="component" value="Chromosome 3"/>
</dbReference>
<evidence type="ECO:0000313" key="2">
    <source>
        <dbReference type="EMBL" id="KAH7963584.1"/>
    </source>
</evidence>
<protein>
    <recommendedName>
        <fullName evidence="1">MADF domain-containing protein</fullName>
    </recommendedName>
</protein>
<sequence>MSNLEKHEFNERLIDEVEKESVIWDMTSRLYKSQQLKEVAWRRVATAMGSNVGEVKARWKNLRDSFRRVFKARHPVLQSGAGAEDSEVEDSVKSWIFYDRLLFLQDSIVGRP</sequence>
<evidence type="ECO:0000259" key="1">
    <source>
        <dbReference type="PROSITE" id="PS51029"/>
    </source>
</evidence>
<dbReference type="SMART" id="SM00595">
    <property type="entry name" value="MADF"/>
    <property type="match status" value="1"/>
</dbReference>
<reference evidence="2" key="2">
    <citation type="submission" date="2021-09" db="EMBL/GenBank/DDBJ databases">
        <authorList>
            <person name="Jia N."/>
            <person name="Wang J."/>
            <person name="Shi W."/>
            <person name="Du L."/>
            <person name="Sun Y."/>
            <person name="Zhan W."/>
            <person name="Jiang J."/>
            <person name="Wang Q."/>
            <person name="Zhang B."/>
            <person name="Ji P."/>
            <person name="Sakyi L.B."/>
            <person name="Cui X."/>
            <person name="Yuan T."/>
            <person name="Jiang B."/>
            <person name="Yang W."/>
            <person name="Lam T.T.-Y."/>
            <person name="Chang Q."/>
            <person name="Ding S."/>
            <person name="Wang X."/>
            <person name="Zhu J."/>
            <person name="Ruan X."/>
            <person name="Zhao L."/>
            <person name="Wei J."/>
            <person name="Que T."/>
            <person name="Du C."/>
            <person name="Cheng J."/>
            <person name="Dai P."/>
            <person name="Han X."/>
            <person name="Huang E."/>
            <person name="Gao Y."/>
            <person name="Liu J."/>
            <person name="Shao H."/>
            <person name="Ye R."/>
            <person name="Li L."/>
            <person name="Wei W."/>
            <person name="Wang X."/>
            <person name="Wang C."/>
            <person name="Huo Q."/>
            <person name="Li W."/>
            <person name="Guo W."/>
            <person name="Chen H."/>
            <person name="Chen S."/>
            <person name="Zhou L."/>
            <person name="Zhou L."/>
            <person name="Ni X."/>
            <person name="Tian J."/>
            <person name="Zhou Y."/>
            <person name="Sheng Y."/>
            <person name="Liu T."/>
            <person name="Pan Y."/>
            <person name="Xia L."/>
            <person name="Li J."/>
            <person name="Zhao F."/>
            <person name="Cao W."/>
        </authorList>
    </citation>
    <scope>NUCLEOTIDE SEQUENCE</scope>
    <source>
        <strain evidence="2">Rsan-2018</strain>
        <tissue evidence="2">Larvae</tissue>
    </source>
</reference>
<reference evidence="2" key="1">
    <citation type="journal article" date="2020" name="Cell">
        <title>Large-Scale Comparative Analyses of Tick Genomes Elucidate Their Genetic Diversity and Vector Capacities.</title>
        <authorList>
            <consortium name="Tick Genome and Microbiome Consortium (TIGMIC)"/>
            <person name="Jia N."/>
            <person name="Wang J."/>
            <person name="Shi W."/>
            <person name="Du L."/>
            <person name="Sun Y."/>
            <person name="Zhan W."/>
            <person name="Jiang J.F."/>
            <person name="Wang Q."/>
            <person name="Zhang B."/>
            <person name="Ji P."/>
            <person name="Bell-Sakyi L."/>
            <person name="Cui X.M."/>
            <person name="Yuan T.T."/>
            <person name="Jiang B.G."/>
            <person name="Yang W.F."/>
            <person name="Lam T.T."/>
            <person name="Chang Q.C."/>
            <person name="Ding S.J."/>
            <person name="Wang X.J."/>
            <person name="Zhu J.G."/>
            <person name="Ruan X.D."/>
            <person name="Zhao L."/>
            <person name="Wei J.T."/>
            <person name="Ye R.Z."/>
            <person name="Que T.C."/>
            <person name="Du C.H."/>
            <person name="Zhou Y.H."/>
            <person name="Cheng J.X."/>
            <person name="Dai P.F."/>
            <person name="Guo W.B."/>
            <person name="Han X.H."/>
            <person name="Huang E.J."/>
            <person name="Li L.F."/>
            <person name="Wei W."/>
            <person name="Gao Y.C."/>
            <person name="Liu J.Z."/>
            <person name="Shao H.Z."/>
            <person name="Wang X."/>
            <person name="Wang C.C."/>
            <person name="Yang T.C."/>
            <person name="Huo Q.B."/>
            <person name="Li W."/>
            <person name="Chen H.Y."/>
            <person name="Chen S.E."/>
            <person name="Zhou L.G."/>
            <person name="Ni X.B."/>
            <person name="Tian J.H."/>
            <person name="Sheng Y."/>
            <person name="Liu T."/>
            <person name="Pan Y.S."/>
            <person name="Xia L.Y."/>
            <person name="Li J."/>
            <person name="Zhao F."/>
            <person name="Cao W.C."/>
        </authorList>
    </citation>
    <scope>NUCLEOTIDE SEQUENCE</scope>
    <source>
        <strain evidence="2">Rsan-2018</strain>
    </source>
</reference>
<accession>A0A9D4T0Q0</accession>
<dbReference type="PANTHER" id="PTHR12243">
    <property type="entry name" value="MADF DOMAIN TRANSCRIPTION FACTOR"/>
    <property type="match status" value="1"/>
</dbReference>
<gene>
    <name evidence="2" type="ORF">HPB52_021660</name>
</gene>
<dbReference type="PROSITE" id="PS51029">
    <property type="entry name" value="MADF"/>
    <property type="match status" value="1"/>
</dbReference>
<organism evidence="2 3">
    <name type="scientific">Rhipicephalus sanguineus</name>
    <name type="common">Brown dog tick</name>
    <name type="synonym">Ixodes sanguineus</name>
    <dbReference type="NCBI Taxonomy" id="34632"/>
    <lineage>
        <taxon>Eukaryota</taxon>
        <taxon>Metazoa</taxon>
        <taxon>Ecdysozoa</taxon>
        <taxon>Arthropoda</taxon>
        <taxon>Chelicerata</taxon>
        <taxon>Arachnida</taxon>
        <taxon>Acari</taxon>
        <taxon>Parasitiformes</taxon>
        <taxon>Ixodida</taxon>
        <taxon>Ixodoidea</taxon>
        <taxon>Ixodidae</taxon>
        <taxon>Rhipicephalinae</taxon>
        <taxon>Rhipicephalus</taxon>
        <taxon>Rhipicephalus</taxon>
    </lineage>
</organism>
<proteinExistence type="predicted"/>
<dbReference type="VEuPathDB" id="VectorBase:RSAN_038270"/>
<dbReference type="AlphaFoldDB" id="A0A9D4T0Q0"/>
<comment type="caution">
    <text evidence="2">The sequence shown here is derived from an EMBL/GenBank/DDBJ whole genome shotgun (WGS) entry which is preliminary data.</text>
</comment>
<dbReference type="InterPro" id="IPR006578">
    <property type="entry name" value="MADF-dom"/>
</dbReference>
<dbReference type="EMBL" id="JABSTV010001249">
    <property type="protein sequence ID" value="KAH7963584.1"/>
    <property type="molecule type" value="Genomic_DNA"/>
</dbReference>
<dbReference type="GO" id="GO:0006357">
    <property type="term" value="P:regulation of transcription by RNA polymerase II"/>
    <property type="evidence" value="ECO:0007669"/>
    <property type="project" value="TreeGrafter"/>
</dbReference>
<dbReference type="Pfam" id="PF10545">
    <property type="entry name" value="MADF_DNA_bdg"/>
    <property type="match status" value="1"/>
</dbReference>
<dbReference type="InterPro" id="IPR039353">
    <property type="entry name" value="TF_Adf1"/>
</dbReference>